<dbReference type="Proteomes" id="UP000183162">
    <property type="component" value="Unassembled WGS sequence"/>
</dbReference>
<reference evidence="1 2" key="1">
    <citation type="submission" date="2016-10" db="EMBL/GenBank/DDBJ databases">
        <authorList>
            <person name="de Groot N.N."/>
        </authorList>
    </citation>
    <scope>NUCLEOTIDE SEQUENCE [LARGE SCALE GENOMIC DNA]</scope>
    <source>
        <strain evidence="1 2">Sb09</strain>
    </source>
</reference>
<dbReference type="InterPro" id="IPR012156">
    <property type="entry name" value="Cold_shock_CspA"/>
</dbReference>
<gene>
    <name evidence="1" type="ORF">SAMN05216400_0408</name>
</gene>
<dbReference type="Pfam" id="PF06961">
    <property type="entry name" value="DUF1294"/>
    <property type="match status" value="1"/>
</dbReference>
<accession>A0A1G9J0W3</accession>
<protein>
    <submittedName>
        <fullName evidence="1">Uncharacterized membrane protein YsdA, DUF1294 family</fullName>
    </submittedName>
</protein>
<dbReference type="AlphaFoldDB" id="A0A1G9J0W3"/>
<evidence type="ECO:0000313" key="1">
    <source>
        <dbReference type="EMBL" id="SDL30995.1"/>
    </source>
</evidence>
<dbReference type="OrthoDB" id="1698854at2"/>
<dbReference type="EMBL" id="FNGX01000001">
    <property type="protein sequence ID" value="SDL30995.1"/>
    <property type="molecule type" value="Genomic_DNA"/>
</dbReference>
<name>A0A1G9J0W3_STREI</name>
<dbReference type="RefSeq" id="WP_004230990.1">
    <property type="nucleotide sequence ID" value="NZ_CABKPJ010000001.1"/>
</dbReference>
<evidence type="ECO:0000313" key="2">
    <source>
        <dbReference type="Proteomes" id="UP000183162"/>
    </source>
</evidence>
<sequence>MSIKQYVVFVFILWNVFVFITYGVDKIRAIKGKWRIPEKTLLWESILFGGLGAFLGGNFFHHKTLKWYFRACWYLGIIINVVFAYWCFMMWK</sequence>
<dbReference type="InterPro" id="IPR010718">
    <property type="entry name" value="DUF1294"/>
</dbReference>
<dbReference type="GO" id="GO:0003676">
    <property type="term" value="F:nucleic acid binding"/>
    <property type="evidence" value="ECO:0007669"/>
    <property type="project" value="InterPro"/>
</dbReference>
<organism evidence="1 2">
    <name type="scientific">Streptococcus equinus</name>
    <name type="common">Streptococcus bovis</name>
    <dbReference type="NCBI Taxonomy" id="1335"/>
    <lineage>
        <taxon>Bacteria</taxon>
        <taxon>Bacillati</taxon>
        <taxon>Bacillota</taxon>
        <taxon>Bacilli</taxon>
        <taxon>Lactobacillales</taxon>
        <taxon>Streptococcaceae</taxon>
        <taxon>Streptococcus</taxon>
    </lineage>
</organism>
<dbReference type="PIRSF" id="PIRSF002599">
    <property type="entry name" value="Cold_shock_A"/>
    <property type="match status" value="1"/>
</dbReference>
<proteinExistence type="predicted"/>